<dbReference type="InterPro" id="IPR009057">
    <property type="entry name" value="Homeodomain-like_sf"/>
</dbReference>
<keyword evidence="2" id="KW-0804">Transcription</keyword>
<organism evidence="4 5">
    <name type="scientific">Paenibacillus hunanensis</name>
    <dbReference type="NCBI Taxonomy" id="539262"/>
    <lineage>
        <taxon>Bacteria</taxon>
        <taxon>Bacillati</taxon>
        <taxon>Bacillota</taxon>
        <taxon>Bacilli</taxon>
        <taxon>Bacillales</taxon>
        <taxon>Paenibacillaceae</taxon>
        <taxon>Paenibacillus</taxon>
    </lineage>
</organism>
<dbReference type="Gene3D" id="1.10.10.60">
    <property type="entry name" value="Homeodomain-like"/>
    <property type="match status" value="1"/>
</dbReference>
<proteinExistence type="predicted"/>
<evidence type="ECO:0000256" key="2">
    <source>
        <dbReference type="ARBA" id="ARBA00023163"/>
    </source>
</evidence>
<evidence type="ECO:0000313" key="5">
    <source>
        <dbReference type="Proteomes" id="UP001185028"/>
    </source>
</evidence>
<dbReference type="Pfam" id="PF12833">
    <property type="entry name" value="HTH_18"/>
    <property type="match status" value="1"/>
</dbReference>
<evidence type="ECO:0000259" key="3">
    <source>
        <dbReference type="PROSITE" id="PS01124"/>
    </source>
</evidence>
<dbReference type="InterPro" id="IPR018060">
    <property type="entry name" value="HTH_AraC"/>
</dbReference>
<reference evidence="4 5" key="1">
    <citation type="submission" date="2023-07" db="EMBL/GenBank/DDBJ databases">
        <title>Genomic Encyclopedia of Type Strains, Phase IV (KMG-IV): sequencing the most valuable type-strain genomes for metagenomic binning, comparative biology and taxonomic classification.</title>
        <authorList>
            <person name="Goeker M."/>
        </authorList>
    </citation>
    <scope>NUCLEOTIDE SEQUENCE [LARGE SCALE GENOMIC DNA]</scope>
    <source>
        <strain evidence="4 5">DSM 22170</strain>
    </source>
</reference>
<gene>
    <name evidence="4" type="ORF">JOC58_000400</name>
</gene>
<evidence type="ECO:0000313" key="4">
    <source>
        <dbReference type="EMBL" id="MDR6242516.1"/>
    </source>
</evidence>
<dbReference type="PANTHER" id="PTHR43436:SF1">
    <property type="entry name" value="TRANSCRIPTIONAL REGULATORY PROTEIN"/>
    <property type="match status" value="1"/>
</dbReference>
<dbReference type="RefSeq" id="WP_188774966.1">
    <property type="nucleotide sequence ID" value="NZ_BMMB01000003.1"/>
</dbReference>
<dbReference type="Pfam" id="PF06719">
    <property type="entry name" value="AraC_N"/>
    <property type="match status" value="1"/>
</dbReference>
<evidence type="ECO:0000256" key="1">
    <source>
        <dbReference type="ARBA" id="ARBA00023015"/>
    </source>
</evidence>
<dbReference type="PROSITE" id="PS01124">
    <property type="entry name" value="HTH_ARAC_FAMILY_2"/>
    <property type="match status" value="1"/>
</dbReference>
<protein>
    <submittedName>
        <fullName evidence="4">AraC-like DNA-binding protein</fullName>
    </submittedName>
</protein>
<keyword evidence="5" id="KW-1185">Reference proteome</keyword>
<dbReference type="InterPro" id="IPR009594">
    <property type="entry name" value="Tscrpt_reg_HTH_AraC_N"/>
</dbReference>
<dbReference type="Proteomes" id="UP001185028">
    <property type="component" value="Unassembled WGS sequence"/>
</dbReference>
<name>A0ABU1ITD0_9BACL</name>
<sequence>MMNSVDSPSHASKLVLAEVAAIADRLNQLAFREGSYASALEWLYFNRYSQAEANEQLYAMNWPIVGIAVQGSKHMRVGEQIFTYGGARLFVAPISLPITFQTMQASITEPFLGIGIYLDPQRIAELVPNVYPQGLPPMDKREAGYVMDADAALLNAIGRLLECLSNPSDTQLLAPLVRDELYIRLLRSPVGVYIAETVFADSVVQRMTQAIAWLREHYDQPFKVPELASRIHLSESSFREQFKAVTGFSPLQYQKMLRLQEARRLMLSEGMDATGACRMVGYVSDSQFSRDYSRLFGDAPSRDIARLRIGSRPVVR</sequence>
<accession>A0ABU1ITD0</accession>
<feature type="domain" description="HTH araC/xylS-type" evidence="3">
    <location>
        <begin position="208"/>
        <end position="306"/>
    </location>
</feature>
<dbReference type="PANTHER" id="PTHR43436">
    <property type="entry name" value="ARAC-FAMILY TRANSCRIPTIONAL REGULATOR"/>
    <property type="match status" value="1"/>
</dbReference>
<dbReference type="SMART" id="SM00342">
    <property type="entry name" value="HTH_ARAC"/>
    <property type="match status" value="1"/>
</dbReference>
<dbReference type="SUPFAM" id="SSF46689">
    <property type="entry name" value="Homeodomain-like"/>
    <property type="match status" value="2"/>
</dbReference>
<keyword evidence="1" id="KW-0805">Transcription regulation</keyword>
<dbReference type="EMBL" id="JAVDQH010000001">
    <property type="protein sequence ID" value="MDR6242516.1"/>
    <property type="molecule type" value="Genomic_DNA"/>
</dbReference>
<comment type="caution">
    <text evidence="4">The sequence shown here is derived from an EMBL/GenBank/DDBJ whole genome shotgun (WGS) entry which is preliminary data.</text>
</comment>